<accession>A0ABP9LZB5</accession>
<dbReference type="PANTHER" id="PTHR12110">
    <property type="entry name" value="HYDROXYPYRUVATE ISOMERASE"/>
    <property type="match status" value="1"/>
</dbReference>
<sequence length="434" mass="48382">MLLERDLIQSTGFRNVREGGVITGFQLRVRIPNYRGLYASLIDGISVRVGDLVDVGPDVPLWSFGGQTYTLAQLWDSDDVRWPLEEAAVVTVPFPGGLRDGTHEVSVEILLRASYIPIEHQPTRTQATRWVTLTSENDGGPFQYGVSLYSYTGDFSTVLDLETSMAAIADLGATGIEILGEGHVAGYPNPSTTWIDEWFRLLDVYGLEPTNLGSWIDTRLHSSGPNARDMTAQEGAAALQRDIRLAKQLGFRFVRPKIGVVSSDLVPHPIWTESVERSLDLAAELDVVIAPEIHSPTPIKHPVVDDYIALIQRTGTKHFGLLIDTGIFQDRPIPLRPGETRETRPAFLDGIGVDPADLKDIGEYVVFVQAKFHDIDENRVDQQIPWRPVLQGLKDAGYTGYLSSEYEGEREPWRSLEQVRRQHSIMREIASDLD</sequence>
<name>A0ABP9LZB5_9MICO</name>
<feature type="domain" description="Xylose isomerase-like TIM barrel" evidence="5">
    <location>
        <begin position="166"/>
        <end position="416"/>
    </location>
</feature>
<dbReference type="InterPro" id="IPR050312">
    <property type="entry name" value="IolE/XylAMocC-like"/>
</dbReference>
<organism evidence="7 8">
    <name type="scientific">Microbacterium yannicii</name>
    <dbReference type="NCBI Taxonomy" id="671622"/>
    <lineage>
        <taxon>Bacteria</taxon>
        <taxon>Bacillati</taxon>
        <taxon>Actinomycetota</taxon>
        <taxon>Actinomycetes</taxon>
        <taxon>Micrococcales</taxon>
        <taxon>Microbacteriaceae</taxon>
        <taxon>Microbacterium</taxon>
    </lineage>
</organism>
<feature type="domain" description="C-glycoside deglycosidase beta subunit" evidence="6">
    <location>
        <begin position="3"/>
        <end position="115"/>
    </location>
</feature>
<dbReference type="InterPro" id="IPR045959">
    <property type="entry name" value="CGDB"/>
</dbReference>
<evidence type="ECO:0000256" key="1">
    <source>
        <dbReference type="ARBA" id="ARBA00023239"/>
    </source>
</evidence>
<gene>
    <name evidence="7" type="ORF">GCM10025760_06260</name>
</gene>
<evidence type="ECO:0000313" key="8">
    <source>
        <dbReference type="Proteomes" id="UP001501407"/>
    </source>
</evidence>
<comment type="caution">
    <text evidence="7">The sequence shown here is derived from an EMBL/GenBank/DDBJ whole genome shotgun (WGS) entry which is preliminary data.</text>
</comment>
<proteinExistence type="inferred from homology"/>
<dbReference type="EMBL" id="BAABKZ010000001">
    <property type="protein sequence ID" value="GAA5086352.1"/>
    <property type="molecule type" value="Genomic_DNA"/>
</dbReference>
<dbReference type="Pfam" id="PF19906">
    <property type="entry name" value="CGDB"/>
    <property type="match status" value="1"/>
</dbReference>
<evidence type="ECO:0000259" key="5">
    <source>
        <dbReference type="Pfam" id="PF01261"/>
    </source>
</evidence>
<evidence type="ECO:0000256" key="3">
    <source>
        <dbReference type="ARBA" id="ARBA00046336"/>
    </source>
</evidence>
<protein>
    <recommendedName>
        <fullName evidence="4">C-deglycosylation enzyme beta subunit</fullName>
    </recommendedName>
</protein>
<dbReference type="PANTHER" id="PTHR12110:SF41">
    <property type="entry name" value="INOSOSE DEHYDRATASE"/>
    <property type="match status" value="1"/>
</dbReference>
<evidence type="ECO:0000313" key="7">
    <source>
        <dbReference type="EMBL" id="GAA5086352.1"/>
    </source>
</evidence>
<evidence type="ECO:0000256" key="2">
    <source>
        <dbReference type="ARBA" id="ARBA00023277"/>
    </source>
</evidence>
<dbReference type="Proteomes" id="UP001501407">
    <property type="component" value="Unassembled WGS sequence"/>
</dbReference>
<evidence type="ECO:0000256" key="4">
    <source>
        <dbReference type="ARBA" id="ARBA00047208"/>
    </source>
</evidence>
<dbReference type="InterPro" id="IPR036237">
    <property type="entry name" value="Xyl_isomerase-like_sf"/>
</dbReference>
<dbReference type="SUPFAM" id="SSF51658">
    <property type="entry name" value="Xylose isomerase-like"/>
    <property type="match status" value="1"/>
</dbReference>
<dbReference type="RefSeq" id="WP_194412492.1">
    <property type="nucleotide sequence ID" value="NZ_BAABKZ010000001.1"/>
</dbReference>
<keyword evidence="8" id="KW-1185">Reference proteome</keyword>
<dbReference type="InterPro" id="IPR013022">
    <property type="entry name" value="Xyl_isomerase-like_TIM-brl"/>
</dbReference>
<comment type="similarity">
    <text evidence="3">Belongs to the C-glycoside deglycosidase beta subunit family.</text>
</comment>
<dbReference type="Pfam" id="PF01261">
    <property type="entry name" value="AP_endonuc_2"/>
    <property type="match status" value="1"/>
</dbReference>
<reference evidence="8" key="1">
    <citation type="journal article" date="2019" name="Int. J. Syst. Evol. Microbiol.">
        <title>The Global Catalogue of Microorganisms (GCM) 10K type strain sequencing project: providing services to taxonomists for standard genome sequencing and annotation.</title>
        <authorList>
            <consortium name="The Broad Institute Genomics Platform"/>
            <consortium name="The Broad Institute Genome Sequencing Center for Infectious Disease"/>
            <person name="Wu L."/>
            <person name="Ma J."/>
        </authorList>
    </citation>
    <scope>NUCLEOTIDE SEQUENCE [LARGE SCALE GENOMIC DNA]</scope>
    <source>
        <strain evidence="8">JCM 18959</strain>
    </source>
</reference>
<dbReference type="Gene3D" id="3.20.20.150">
    <property type="entry name" value="Divalent-metal-dependent TIM barrel enzymes"/>
    <property type="match status" value="1"/>
</dbReference>
<keyword evidence="2" id="KW-0119">Carbohydrate metabolism</keyword>
<keyword evidence="1" id="KW-0456">Lyase</keyword>
<evidence type="ECO:0000259" key="6">
    <source>
        <dbReference type="Pfam" id="PF19906"/>
    </source>
</evidence>